<keyword evidence="5 9" id="KW-0067">ATP-binding</keyword>
<dbReference type="InterPro" id="IPR051786">
    <property type="entry name" value="ASN_synthetase/amidase"/>
</dbReference>
<accession>A0A975P1X9</accession>
<dbReference type="GO" id="GO:0004066">
    <property type="term" value="F:asparagine synthase (glutamine-hydrolyzing) activity"/>
    <property type="evidence" value="ECO:0007669"/>
    <property type="project" value="UniProtKB-EC"/>
</dbReference>
<dbReference type="InterPro" id="IPR006426">
    <property type="entry name" value="Asn_synth_AEB"/>
</dbReference>
<evidence type="ECO:0000256" key="1">
    <source>
        <dbReference type="ARBA" id="ARBA00005187"/>
    </source>
</evidence>
<dbReference type="InterPro" id="IPR033738">
    <property type="entry name" value="AsnB_N"/>
</dbReference>
<dbReference type="Gene3D" id="3.60.20.10">
    <property type="entry name" value="Glutamine Phosphoribosylpyrophosphate, subunit 1, domain 1"/>
    <property type="match status" value="1"/>
</dbReference>
<evidence type="ECO:0000313" key="12">
    <source>
        <dbReference type="EMBL" id="QWG25115.1"/>
    </source>
</evidence>
<feature type="binding site" evidence="9">
    <location>
        <begin position="374"/>
        <end position="375"/>
    </location>
    <ligand>
        <name>ATP</name>
        <dbReference type="ChEBI" id="CHEBI:30616"/>
    </ligand>
</feature>
<evidence type="ECO:0000256" key="7">
    <source>
        <dbReference type="ARBA" id="ARBA00048741"/>
    </source>
</evidence>
<dbReference type="PANTHER" id="PTHR43284">
    <property type="entry name" value="ASPARAGINE SYNTHETASE (GLUTAMINE-HYDROLYZING)"/>
    <property type="match status" value="1"/>
</dbReference>
<evidence type="ECO:0000313" key="13">
    <source>
        <dbReference type="Proteomes" id="UP000676951"/>
    </source>
</evidence>
<dbReference type="EMBL" id="CP076136">
    <property type="protein sequence ID" value="QWG25115.1"/>
    <property type="molecule type" value="Genomic_DNA"/>
</dbReference>
<organism evidence="12 13">
    <name type="scientific">Bradyrhizobium sediminis</name>
    <dbReference type="NCBI Taxonomy" id="2840469"/>
    <lineage>
        <taxon>Bacteria</taxon>
        <taxon>Pseudomonadati</taxon>
        <taxon>Pseudomonadota</taxon>
        <taxon>Alphaproteobacteria</taxon>
        <taxon>Hyphomicrobiales</taxon>
        <taxon>Nitrobacteraceae</taxon>
        <taxon>Bradyrhizobium</taxon>
    </lineage>
</organism>
<feature type="active site" description="For GATase activity" evidence="8">
    <location>
        <position position="2"/>
    </location>
</feature>
<dbReference type="EC" id="6.3.5.4" evidence="3"/>
<evidence type="ECO:0000256" key="8">
    <source>
        <dbReference type="PIRSR" id="PIRSR001589-1"/>
    </source>
</evidence>
<dbReference type="Pfam" id="PF00733">
    <property type="entry name" value="Asn_synthase"/>
    <property type="match status" value="1"/>
</dbReference>
<evidence type="ECO:0000256" key="6">
    <source>
        <dbReference type="ARBA" id="ARBA00022962"/>
    </source>
</evidence>
<dbReference type="Proteomes" id="UP000676951">
    <property type="component" value="Chromosome"/>
</dbReference>
<dbReference type="InterPro" id="IPR001962">
    <property type="entry name" value="Asn_synthase"/>
</dbReference>
<comment type="pathway">
    <text evidence="1">Amino-acid biosynthesis; L-asparagine biosynthesis; L-asparagine from L-aspartate (L-Gln route): step 1/1.</text>
</comment>
<dbReference type="GO" id="GO:0005524">
    <property type="term" value="F:ATP binding"/>
    <property type="evidence" value="ECO:0007669"/>
    <property type="project" value="UniProtKB-KW"/>
</dbReference>
<evidence type="ECO:0000256" key="3">
    <source>
        <dbReference type="ARBA" id="ARBA00012737"/>
    </source>
</evidence>
<dbReference type="CDD" id="cd01991">
    <property type="entry name" value="Asn_synthase_B_C"/>
    <property type="match status" value="1"/>
</dbReference>
<keyword evidence="8" id="KW-0061">Asparagine biosynthesis</keyword>
<sequence length="643" mass="73301">MCGIAGIIDPNRRISPDNLVAIADAMDWSLKHRGPDGHDTWFDHDAGVALVHRRLAIVDLSPAGRQPMHSADGRFVISYNGEVYSHAEIRKELEAAGQSFRGHSDTEVILESIARYGIIATVRRLIGMFAIAIWDRKDRTLTLVRDRLGIKPVYWASINGIFMFASELKALRECPCWTPRVRPEAVASYMRHNYISTPHTVYQDVHKLDPGTILTLTWKGEPTLETFWSARDVAIEGIRNPLREDDTQLTNRLESLLVDAVGKRMMADVPLGAFLSGGIDSSLVVALMKAANSGPVKTFSIGFEQAEYNEAPYAAAIANHLGTEHTELMVSSNEALDVVPRLAEMFDEPFADSSQIPTYLVSAMTREHVTVALSGDGGDELFAGYNRYQLTSKLWRKLTLLPAFMRKGTALGLTSISSEHWDMIFAIWRRYRPLAQPGRRLHKLATVLDVYDATQIYRRIVSHWDPASLMPDITETVGILQDDTIQHDFPNLLDRMQFLDLTTYLPDDILTKVDRTSMAVGLEARVPLLDHRVVELAWKLPRSVKIRDGKTKWLLRQVLYRHIPRKLVERPKMGFGVPLADWLRGPLRDWAENLLSEKRLNETGFFDAALVRRYWEQHLSRKHNWEYLLWDVLMFEAWRERWG</sequence>
<keyword evidence="6 8" id="KW-0315">Glutamine amidotransferase</keyword>
<dbReference type="PIRSF" id="PIRSF001589">
    <property type="entry name" value="Asn_synthetase_glu-h"/>
    <property type="match status" value="1"/>
</dbReference>
<reference evidence="12 13" key="1">
    <citation type="submission" date="2021-06" db="EMBL/GenBank/DDBJ databases">
        <title>Bradyrhizobium sp. S2-11-4 Genome sequencing.</title>
        <authorList>
            <person name="Jin L."/>
        </authorList>
    </citation>
    <scope>NUCLEOTIDE SEQUENCE [LARGE SCALE GENOMIC DNA]</scope>
    <source>
        <strain evidence="12 13">S2-11-4</strain>
    </source>
</reference>
<dbReference type="NCBIfam" id="TIGR01536">
    <property type="entry name" value="asn_synth_AEB"/>
    <property type="match status" value="1"/>
</dbReference>
<evidence type="ECO:0000256" key="10">
    <source>
        <dbReference type="PIRSR" id="PIRSR001589-3"/>
    </source>
</evidence>
<evidence type="ECO:0000256" key="9">
    <source>
        <dbReference type="PIRSR" id="PIRSR001589-2"/>
    </source>
</evidence>
<dbReference type="SUPFAM" id="SSF56235">
    <property type="entry name" value="N-terminal nucleophile aminohydrolases (Ntn hydrolases)"/>
    <property type="match status" value="1"/>
</dbReference>
<dbReference type="PANTHER" id="PTHR43284:SF1">
    <property type="entry name" value="ASPARAGINE SYNTHETASE"/>
    <property type="match status" value="1"/>
</dbReference>
<dbReference type="Pfam" id="PF13537">
    <property type="entry name" value="GATase_7"/>
    <property type="match status" value="1"/>
</dbReference>
<dbReference type="CDD" id="cd00712">
    <property type="entry name" value="AsnB"/>
    <property type="match status" value="1"/>
</dbReference>
<proteinExistence type="inferred from homology"/>
<keyword evidence="12" id="KW-0436">Ligase</keyword>
<keyword evidence="8" id="KW-0028">Amino-acid biosynthesis</keyword>
<feature type="domain" description="Glutamine amidotransferase type-2" evidence="11">
    <location>
        <begin position="2"/>
        <end position="219"/>
    </location>
</feature>
<name>A0A975P1X9_9BRAD</name>
<gene>
    <name evidence="12" type="primary">asnB</name>
    <name evidence="12" type="ORF">KMZ93_09660</name>
</gene>
<keyword evidence="13" id="KW-1185">Reference proteome</keyword>
<evidence type="ECO:0000259" key="11">
    <source>
        <dbReference type="PROSITE" id="PS51278"/>
    </source>
</evidence>
<dbReference type="GO" id="GO:0006529">
    <property type="term" value="P:asparagine biosynthetic process"/>
    <property type="evidence" value="ECO:0007669"/>
    <property type="project" value="UniProtKB-KW"/>
</dbReference>
<dbReference type="RefSeq" id="WP_215605855.1">
    <property type="nucleotide sequence ID" value="NZ_CP076136.1"/>
</dbReference>
<dbReference type="Gene3D" id="3.40.50.620">
    <property type="entry name" value="HUPs"/>
    <property type="match status" value="1"/>
</dbReference>
<dbReference type="GO" id="GO:0005829">
    <property type="term" value="C:cytosol"/>
    <property type="evidence" value="ECO:0007669"/>
    <property type="project" value="TreeGrafter"/>
</dbReference>
<protein>
    <recommendedName>
        <fullName evidence="3">asparagine synthase (glutamine-hydrolyzing)</fullName>
        <ecNumber evidence="3">6.3.5.4</ecNumber>
    </recommendedName>
</protein>
<dbReference type="SUPFAM" id="SSF52402">
    <property type="entry name" value="Adenine nucleotide alpha hydrolases-like"/>
    <property type="match status" value="1"/>
</dbReference>
<feature type="binding site" evidence="9">
    <location>
        <position position="301"/>
    </location>
    <ligand>
        <name>ATP</name>
        <dbReference type="ChEBI" id="CHEBI:30616"/>
    </ligand>
</feature>
<dbReference type="InterPro" id="IPR017932">
    <property type="entry name" value="GATase_2_dom"/>
</dbReference>
<feature type="binding site" evidence="9">
    <location>
        <position position="105"/>
    </location>
    <ligand>
        <name>L-glutamine</name>
        <dbReference type="ChEBI" id="CHEBI:58359"/>
    </ligand>
</feature>
<evidence type="ECO:0000256" key="4">
    <source>
        <dbReference type="ARBA" id="ARBA00022741"/>
    </source>
</evidence>
<dbReference type="PROSITE" id="PS51278">
    <property type="entry name" value="GATASE_TYPE_2"/>
    <property type="match status" value="1"/>
</dbReference>
<comment type="catalytic activity">
    <reaction evidence="7">
        <text>L-aspartate + L-glutamine + ATP + H2O = L-asparagine + L-glutamate + AMP + diphosphate + H(+)</text>
        <dbReference type="Rhea" id="RHEA:12228"/>
        <dbReference type="ChEBI" id="CHEBI:15377"/>
        <dbReference type="ChEBI" id="CHEBI:15378"/>
        <dbReference type="ChEBI" id="CHEBI:29985"/>
        <dbReference type="ChEBI" id="CHEBI:29991"/>
        <dbReference type="ChEBI" id="CHEBI:30616"/>
        <dbReference type="ChEBI" id="CHEBI:33019"/>
        <dbReference type="ChEBI" id="CHEBI:58048"/>
        <dbReference type="ChEBI" id="CHEBI:58359"/>
        <dbReference type="ChEBI" id="CHEBI:456215"/>
        <dbReference type="EC" id="6.3.5.4"/>
    </reaction>
</comment>
<dbReference type="InterPro" id="IPR014729">
    <property type="entry name" value="Rossmann-like_a/b/a_fold"/>
</dbReference>
<keyword evidence="4 9" id="KW-0547">Nucleotide-binding</keyword>
<feature type="site" description="Important for beta-aspartyl-AMP intermediate formation" evidence="10">
    <location>
        <position position="376"/>
    </location>
</feature>
<evidence type="ECO:0000256" key="2">
    <source>
        <dbReference type="ARBA" id="ARBA00005752"/>
    </source>
</evidence>
<dbReference type="InterPro" id="IPR029055">
    <property type="entry name" value="Ntn_hydrolases_N"/>
</dbReference>
<evidence type="ECO:0000256" key="5">
    <source>
        <dbReference type="ARBA" id="ARBA00022840"/>
    </source>
</evidence>
<dbReference type="AlphaFoldDB" id="A0A975P1X9"/>
<comment type="similarity">
    <text evidence="2">Belongs to the asparagine synthetase family.</text>
</comment>